<evidence type="ECO:0000256" key="1">
    <source>
        <dbReference type="ARBA" id="ARBA00006885"/>
    </source>
</evidence>
<dbReference type="GO" id="GO:0005739">
    <property type="term" value="C:mitochondrion"/>
    <property type="evidence" value="ECO:0007669"/>
    <property type="project" value="TreeGrafter"/>
</dbReference>
<dbReference type="PANTHER" id="PTHR12901">
    <property type="entry name" value="SPERM PROTEIN HOMOLOG"/>
    <property type="match status" value="1"/>
</dbReference>
<dbReference type="CDD" id="cd07813">
    <property type="entry name" value="COQ10p_like"/>
    <property type="match status" value="1"/>
</dbReference>
<accession>A0A0W0FCK1</accession>
<proteinExistence type="inferred from homology"/>
<evidence type="ECO:0000256" key="2">
    <source>
        <dbReference type="ARBA" id="ARBA00011814"/>
    </source>
</evidence>
<comment type="caution">
    <text evidence="5">The sequence shown here is derived from an EMBL/GenBank/DDBJ whole genome shotgun (WGS) entry which is preliminary data.</text>
</comment>
<dbReference type="AlphaFoldDB" id="A0A0W0FCK1"/>
<evidence type="ECO:0000313" key="5">
    <source>
        <dbReference type="EMBL" id="KTB34087.1"/>
    </source>
</evidence>
<dbReference type="Proteomes" id="UP000054988">
    <property type="component" value="Unassembled WGS sequence"/>
</dbReference>
<comment type="similarity">
    <text evidence="1">Belongs to the COQ10 family.</text>
</comment>
<evidence type="ECO:0000259" key="4">
    <source>
        <dbReference type="Pfam" id="PF03364"/>
    </source>
</evidence>
<name>A0A0W0FCK1_MONRR</name>
<dbReference type="EMBL" id="LATX01002123">
    <property type="protein sequence ID" value="KTB34087.1"/>
    <property type="molecule type" value="Genomic_DNA"/>
</dbReference>
<comment type="function">
    <text evidence="3">Required for the function of coenzyme Q in the respiratory chain. May serve as a chaperone or may be involved in the transport of Q6 from its site of synthesis to the catalytic sites of the respiratory complexes.</text>
</comment>
<evidence type="ECO:0000256" key="3">
    <source>
        <dbReference type="ARBA" id="ARBA00024947"/>
    </source>
</evidence>
<dbReference type="InterPro" id="IPR005031">
    <property type="entry name" value="COQ10_START"/>
</dbReference>
<dbReference type="Pfam" id="PF03364">
    <property type="entry name" value="Polyketide_cyc"/>
    <property type="match status" value="1"/>
</dbReference>
<feature type="domain" description="Coenzyme Q-binding protein COQ10 START" evidence="4">
    <location>
        <begin position="42"/>
        <end position="188"/>
    </location>
</feature>
<reference evidence="5 6" key="1">
    <citation type="submission" date="2015-12" db="EMBL/GenBank/DDBJ databases">
        <title>Draft genome sequence of Moniliophthora roreri, the causal agent of frosty pod rot of cacao.</title>
        <authorList>
            <person name="Aime M.C."/>
            <person name="Diaz-Valderrama J.R."/>
            <person name="Kijpornyongpan T."/>
            <person name="Phillips-Mora W."/>
        </authorList>
    </citation>
    <scope>NUCLEOTIDE SEQUENCE [LARGE SCALE GENOMIC DNA]</scope>
    <source>
        <strain evidence="5 6">MCA 2952</strain>
    </source>
</reference>
<dbReference type="SUPFAM" id="SSF55961">
    <property type="entry name" value="Bet v1-like"/>
    <property type="match status" value="1"/>
</dbReference>
<dbReference type="Gene3D" id="3.30.530.20">
    <property type="match status" value="1"/>
</dbReference>
<dbReference type="GO" id="GO:0045333">
    <property type="term" value="P:cellular respiration"/>
    <property type="evidence" value="ECO:0007669"/>
    <property type="project" value="InterPro"/>
</dbReference>
<dbReference type="InterPro" id="IPR044996">
    <property type="entry name" value="COQ10-like"/>
</dbReference>
<dbReference type="eggNOG" id="KOG3177">
    <property type="taxonomic scope" value="Eukaryota"/>
</dbReference>
<dbReference type="InterPro" id="IPR023393">
    <property type="entry name" value="START-like_dom_sf"/>
</dbReference>
<comment type="subunit">
    <text evidence="2">Interacts with coenzyme Q.</text>
</comment>
<evidence type="ECO:0000313" key="6">
    <source>
        <dbReference type="Proteomes" id="UP000054988"/>
    </source>
</evidence>
<dbReference type="PANTHER" id="PTHR12901:SF10">
    <property type="entry name" value="COENZYME Q-BINDING PROTEIN COQ10, MITOCHONDRIAL"/>
    <property type="match status" value="1"/>
</dbReference>
<dbReference type="GO" id="GO:0048039">
    <property type="term" value="F:ubiquinone binding"/>
    <property type="evidence" value="ECO:0007669"/>
    <property type="project" value="InterPro"/>
</dbReference>
<protein>
    <recommendedName>
        <fullName evidence="4">Coenzyme Q-binding protein COQ10 START domain-containing protein</fullName>
    </recommendedName>
</protein>
<gene>
    <name evidence="5" type="ORF">WG66_13513</name>
</gene>
<sequence>MRLRPPAGVSLHLRRSFFSAPSFSPFNNDVQRYSERKIFPYHEKQLFEIVANVSQYPRFIPFCTECRILSSPNEGRHGVDPYTMEVELTAGFMSFTESYVSKVTCIPFKSVEAVATSSTPLFKNLSTIWRFQPVSPNTQHPLPPSNVRGSNPTLVTFDLVYAFSNPIHAAVSSAFFGQISKQTIAAFEKRCIEVYGRGSR</sequence>
<organism evidence="5 6">
    <name type="scientific">Moniliophthora roreri</name>
    <name type="common">Frosty pod rot fungus</name>
    <name type="synonym">Monilia roreri</name>
    <dbReference type="NCBI Taxonomy" id="221103"/>
    <lineage>
        <taxon>Eukaryota</taxon>
        <taxon>Fungi</taxon>
        <taxon>Dikarya</taxon>
        <taxon>Basidiomycota</taxon>
        <taxon>Agaricomycotina</taxon>
        <taxon>Agaricomycetes</taxon>
        <taxon>Agaricomycetidae</taxon>
        <taxon>Agaricales</taxon>
        <taxon>Marasmiineae</taxon>
        <taxon>Marasmiaceae</taxon>
        <taxon>Moniliophthora</taxon>
    </lineage>
</organism>